<dbReference type="InParanoid" id="A0A7N2MMT0"/>
<reference evidence="1" key="2">
    <citation type="submission" date="2021-01" db="UniProtKB">
        <authorList>
            <consortium name="EnsemblPlants"/>
        </authorList>
    </citation>
    <scope>IDENTIFICATION</scope>
</reference>
<proteinExistence type="predicted"/>
<evidence type="ECO:0000313" key="1">
    <source>
        <dbReference type="EnsemblPlants" id="QL10p015870:mrna"/>
    </source>
</evidence>
<keyword evidence="2" id="KW-1185">Reference proteome</keyword>
<dbReference type="EMBL" id="LRBV02000010">
    <property type="status" value="NOT_ANNOTATED_CDS"/>
    <property type="molecule type" value="Genomic_DNA"/>
</dbReference>
<protein>
    <recommendedName>
        <fullName evidence="3">Reverse transcriptase zinc-binding domain-containing protein</fullName>
    </recommendedName>
</protein>
<evidence type="ECO:0000313" key="2">
    <source>
        <dbReference type="Proteomes" id="UP000594261"/>
    </source>
</evidence>
<dbReference type="AlphaFoldDB" id="A0A7N2MMT0"/>
<name>A0A7N2MMT0_QUELO</name>
<sequence>MCRSNGETVDHSLLHCGKAYRLWSLVFRSFGFSWVLPRSVADTLFGWWNWPGRHLSSIWNLAPLCLMWCLWRERNRRTWRVQMTSFWLFSVALCLTGLELGDSPLVKIEGYGFGEKWVGYLSVTWCLTLEFECHGNREGRS</sequence>
<dbReference type="Proteomes" id="UP000594261">
    <property type="component" value="Chromosome 10"/>
</dbReference>
<organism evidence="1 2">
    <name type="scientific">Quercus lobata</name>
    <name type="common">Valley oak</name>
    <dbReference type="NCBI Taxonomy" id="97700"/>
    <lineage>
        <taxon>Eukaryota</taxon>
        <taxon>Viridiplantae</taxon>
        <taxon>Streptophyta</taxon>
        <taxon>Embryophyta</taxon>
        <taxon>Tracheophyta</taxon>
        <taxon>Spermatophyta</taxon>
        <taxon>Magnoliopsida</taxon>
        <taxon>eudicotyledons</taxon>
        <taxon>Gunneridae</taxon>
        <taxon>Pentapetalae</taxon>
        <taxon>rosids</taxon>
        <taxon>fabids</taxon>
        <taxon>Fagales</taxon>
        <taxon>Fagaceae</taxon>
        <taxon>Quercus</taxon>
    </lineage>
</organism>
<reference evidence="1 2" key="1">
    <citation type="journal article" date="2016" name="G3 (Bethesda)">
        <title>First Draft Assembly and Annotation of the Genome of a California Endemic Oak Quercus lobata Nee (Fagaceae).</title>
        <authorList>
            <person name="Sork V.L."/>
            <person name="Fitz-Gibbon S.T."/>
            <person name="Puiu D."/>
            <person name="Crepeau M."/>
            <person name="Gugger P.F."/>
            <person name="Sherman R."/>
            <person name="Stevens K."/>
            <person name="Langley C.H."/>
            <person name="Pellegrini M."/>
            <person name="Salzberg S.L."/>
        </authorList>
    </citation>
    <scope>NUCLEOTIDE SEQUENCE [LARGE SCALE GENOMIC DNA]</scope>
    <source>
        <strain evidence="1 2">cv. SW786</strain>
    </source>
</reference>
<dbReference type="Gramene" id="QL10p015870:mrna">
    <property type="protein sequence ID" value="QL10p015870:mrna"/>
    <property type="gene ID" value="QL10p015870"/>
</dbReference>
<evidence type="ECO:0008006" key="3">
    <source>
        <dbReference type="Google" id="ProtNLM"/>
    </source>
</evidence>
<accession>A0A7N2MMT0</accession>
<dbReference type="EnsemblPlants" id="QL10p015870:mrna">
    <property type="protein sequence ID" value="QL10p015870:mrna"/>
    <property type="gene ID" value="QL10p015870"/>
</dbReference>